<name>A0AAD5RG70_9PEZI</name>
<dbReference type="PANTHER" id="PTHR42973">
    <property type="entry name" value="BINDING OXIDOREDUCTASE, PUTATIVE (AFU_ORTHOLOGUE AFUA_1G17690)-RELATED"/>
    <property type="match status" value="1"/>
</dbReference>
<dbReference type="PROSITE" id="PS51387">
    <property type="entry name" value="FAD_PCMH"/>
    <property type="match status" value="1"/>
</dbReference>
<dbReference type="InterPro" id="IPR036318">
    <property type="entry name" value="FAD-bd_PCMH-like_sf"/>
</dbReference>
<evidence type="ECO:0000256" key="4">
    <source>
        <dbReference type="ARBA" id="ARBA00023002"/>
    </source>
</evidence>
<feature type="chain" id="PRO_5042088338" description="FAD-binding PCMH-type domain-containing protein" evidence="5">
    <location>
        <begin position="24"/>
        <end position="509"/>
    </location>
</feature>
<dbReference type="InterPro" id="IPR016166">
    <property type="entry name" value="FAD-bd_PCMH"/>
</dbReference>
<dbReference type="InterPro" id="IPR050416">
    <property type="entry name" value="FAD-linked_Oxidoreductase"/>
</dbReference>
<evidence type="ECO:0000256" key="5">
    <source>
        <dbReference type="SAM" id="SignalP"/>
    </source>
</evidence>
<proteinExistence type="inferred from homology"/>
<dbReference type="InterPro" id="IPR016169">
    <property type="entry name" value="FAD-bd_PCMH_sub2"/>
</dbReference>
<keyword evidence="2" id="KW-0285">Flavoprotein</keyword>
<evidence type="ECO:0000313" key="7">
    <source>
        <dbReference type="EMBL" id="KAJ2892457.1"/>
    </source>
</evidence>
<evidence type="ECO:0000256" key="2">
    <source>
        <dbReference type="ARBA" id="ARBA00022630"/>
    </source>
</evidence>
<evidence type="ECO:0000256" key="3">
    <source>
        <dbReference type="ARBA" id="ARBA00022827"/>
    </source>
</evidence>
<feature type="signal peptide" evidence="5">
    <location>
        <begin position="1"/>
        <end position="23"/>
    </location>
</feature>
<comment type="caution">
    <text evidence="7">The sequence shown here is derived from an EMBL/GenBank/DDBJ whole genome shotgun (WGS) entry which is preliminary data.</text>
</comment>
<dbReference type="InterPro" id="IPR006094">
    <property type="entry name" value="Oxid_FAD_bind_N"/>
</dbReference>
<feature type="domain" description="FAD-binding PCMH-type" evidence="6">
    <location>
        <begin position="71"/>
        <end position="243"/>
    </location>
</feature>
<keyword evidence="8" id="KW-1185">Reference proteome</keyword>
<reference evidence="7" key="1">
    <citation type="submission" date="2022-07" db="EMBL/GenBank/DDBJ databases">
        <title>Draft genome sequence of Zalerion maritima ATCC 34329, a (micro)plastics degrading marine fungus.</title>
        <authorList>
            <person name="Paco A."/>
            <person name="Goncalves M.F.M."/>
            <person name="Rocha-Santos T.A.P."/>
            <person name="Alves A."/>
        </authorList>
    </citation>
    <scope>NUCLEOTIDE SEQUENCE</scope>
    <source>
        <strain evidence="7">ATCC 34329</strain>
    </source>
</reference>
<keyword evidence="5" id="KW-0732">Signal</keyword>
<gene>
    <name evidence="7" type="ORF">MKZ38_009847</name>
</gene>
<keyword evidence="3" id="KW-0274">FAD</keyword>
<dbReference type="EMBL" id="JAKWBI020000800">
    <property type="protein sequence ID" value="KAJ2892457.1"/>
    <property type="molecule type" value="Genomic_DNA"/>
</dbReference>
<dbReference type="Pfam" id="PF01565">
    <property type="entry name" value="FAD_binding_4"/>
    <property type="match status" value="1"/>
</dbReference>
<dbReference type="GO" id="GO:0016491">
    <property type="term" value="F:oxidoreductase activity"/>
    <property type="evidence" value="ECO:0007669"/>
    <property type="project" value="UniProtKB-KW"/>
</dbReference>
<dbReference type="GO" id="GO:0071949">
    <property type="term" value="F:FAD binding"/>
    <property type="evidence" value="ECO:0007669"/>
    <property type="project" value="InterPro"/>
</dbReference>
<accession>A0AAD5RG70</accession>
<dbReference type="Gene3D" id="3.30.465.10">
    <property type="match status" value="1"/>
</dbReference>
<keyword evidence="4" id="KW-0560">Oxidoreductase</keyword>
<dbReference type="Proteomes" id="UP001201980">
    <property type="component" value="Unassembled WGS sequence"/>
</dbReference>
<sequence>MFHRAATPALLAGLLLAAGSSVAASSQASLTSSGIKGCDALIAAGLESQLIFPTDATTYEDRVSSWWSASSRLRPWCIVQPRNTDEVSSAVKALSEAGAGSFAVRSGGHSHWAGGSNIQNGVTIDLGLMNATTYDPATGVVSLQPAPRWGDVFETLEGYGVAVSGGRDANVGVGGFLVGGGNSYYSGRHGFGCDGVVNAEVVLADGSVVSANSSTNRKLWKALKGGIGNFGIVTRFDMQAFPAGPLWGGSRASAKSYTSEVAQAVVNFTDGYENNPEAAFLINFTYQPTISSEVVIAQVLVDTDGVENPPAFAEIQEIPELFNDIKVRTMSGIASDYVLPSGYYNAWFTLTMKNDVRVVEKAAELNEQLVSDLLEVMSSDDLVTQCLFQPLPKFFADIGVEKGGNVLGMDEVEGNSLLWLLTITGTTPEHEAVIHTKGAAMKAALDEYAESIDAKVPLLYVNYADPSQDPLKSYGTRNLRFMEKVAAKYDPDGLFQRRVPGSFRLSRVE</sequence>
<protein>
    <recommendedName>
        <fullName evidence="6">FAD-binding PCMH-type domain-containing protein</fullName>
    </recommendedName>
</protein>
<organism evidence="7 8">
    <name type="scientific">Zalerion maritima</name>
    <dbReference type="NCBI Taxonomy" id="339359"/>
    <lineage>
        <taxon>Eukaryota</taxon>
        <taxon>Fungi</taxon>
        <taxon>Dikarya</taxon>
        <taxon>Ascomycota</taxon>
        <taxon>Pezizomycotina</taxon>
        <taxon>Sordariomycetes</taxon>
        <taxon>Lulworthiomycetidae</taxon>
        <taxon>Lulworthiales</taxon>
        <taxon>Lulworthiaceae</taxon>
        <taxon>Zalerion</taxon>
    </lineage>
</organism>
<evidence type="ECO:0000313" key="8">
    <source>
        <dbReference type="Proteomes" id="UP001201980"/>
    </source>
</evidence>
<comment type="similarity">
    <text evidence="1">Belongs to the oxygen-dependent FAD-linked oxidoreductase family.</text>
</comment>
<evidence type="ECO:0000256" key="1">
    <source>
        <dbReference type="ARBA" id="ARBA00005466"/>
    </source>
</evidence>
<dbReference type="SUPFAM" id="SSF56176">
    <property type="entry name" value="FAD-binding/transporter-associated domain-like"/>
    <property type="match status" value="1"/>
</dbReference>
<dbReference type="PANTHER" id="PTHR42973:SF53">
    <property type="entry name" value="FAD-BINDING PCMH-TYPE DOMAIN-CONTAINING PROTEIN-RELATED"/>
    <property type="match status" value="1"/>
</dbReference>
<evidence type="ECO:0000259" key="6">
    <source>
        <dbReference type="PROSITE" id="PS51387"/>
    </source>
</evidence>
<dbReference type="AlphaFoldDB" id="A0AAD5RG70"/>